<dbReference type="EMBL" id="DS469582">
    <property type="protein sequence ID" value="EDO41094.1"/>
    <property type="molecule type" value="Genomic_DNA"/>
</dbReference>
<dbReference type="eggNOG" id="KOG1931">
    <property type="taxonomic scope" value="Eukaryota"/>
</dbReference>
<dbReference type="STRING" id="45351.A7S5C3"/>
<name>A7S5C3_NEMVE</name>
<gene>
    <name evidence="2" type="ORF">NEMVEDRAFT_v1g105297</name>
</gene>
<dbReference type="PhylomeDB" id="A7S5C3"/>
<dbReference type="OMA" id="QCTELEY"/>
<accession>A7S5C3</accession>
<evidence type="ECO:0000313" key="2">
    <source>
        <dbReference type="EMBL" id="EDO41094.1"/>
    </source>
</evidence>
<feature type="domain" description="TRAPPC10/Trs130 N-terminal" evidence="1">
    <location>
        <begin position="10"/>
        <end position="319"/>
    </location>
</feature>
<dbReference type="Proteomes" id="UP000001593">
    <property type="component" value="Unassembled WGS sequence"/>
</dbReference>
<evidence type="ECO:0000313" key="3">
    <source>
        <dbReference type="Proteomes" id="UP000001593"/>
    </source>
</evidence>
<dbReference type="Pfam" id="PF23036">
    <property type="entry name" value="TRAPPC10_1st"/>
    <property type="match status" value="1"/>
</dbReference>
<evidence type="ECO:0000259" key="1">
    <source>
        <dbReference type="Pfam" id="PF23036"/>
    </source>
</evidence>
<proteinExistence type="predicted"/>
<dbReference type="PANTHER" id="PTHR13251:SF3">
    <property type="entry name" value="TRAFFICKING PROTEIN PARTICLE COMPLEX SUBUNIT 10"/>
    <property type="match status" value="1"/>
</dbReference>
<dbReference type="HOGENOM" id="CLU_716838_0_0_1"/>
<feature type="non-terminal residue" evidence="2">
    <location>
        <position position="1"/>
    </location>
</feature>
<dbReference type="GO" id="GO:1990071">
    <property type="term" value="C:TRAPPII protein complex"/>
    <property type="evidence" value="ECO:0007669"/>
    <property type="project" value="InterPro"/>
</dbReference>
<keyword evidence="3" id="KW-1185">Reference proteome</keyword>
<dbReference type="AlphaFoldDB" id="A7S5C3"/>
<sequence length="386" mass="45259">MNTVLFLPGHGDKHVYTELNPELEKRLPETATEWRRSFGRPPKTVRLKARFVRLHDSLLVGNIENASSLHRQPFFHMFWTDCQDTDEYKNNLKNSVAEWQQKLQDRGIIDWLIVQVVVQDAVKGNKPKLQFPRGSVFDKIKSDFGGKSSDRIIQLWEPFKEGVSTRSVESWQSLVTKLRQLLLISFNRHLGKFEDRVRALRERRTEPMWSFTTYFLLHELAFVFEMMGLYEEALIQYDEIDALLTQMIINSKFGEPLTCIDIFLRESKCCDGVPMAQRQQEYLRVLIKTQDATFIDLRNYLFARQCKLLLLLRRPWEIALRMLDFLHNLVHEIKTLKVVMPSGGEACCIILSILEVLRACRAHNDDEDSMSYSLHVALLYQYAKKK</sequence>
<dbReference type="InterPro" id="IPR045126">
    <property type="entry name" value="TRAPPC10/Trs130"/>
</dbReference>
<dbReference type="GO" id="GO:0048193">
    <property type="term" value="P:Golgi vesicle transport"/>
    <property type="evidence" value="ECO:0007669"/>
    <property type="project" value="InterPro"/>
</dbReference>
<organism evidence="2 3">
    <name type="scientific">Nematostella vectensis</name>
    <name type="common">Starlet sea anemone</name>
    <dbReference type="NCBI Taxonomy" id="45351"/>
    <lineage>
        <taxon>Eukaryota</taxon>
        <taxon>Metazoa</taxon>
        <taxon>Cnidaria</taxon>
        <taxon>Anthozoa</taxon>
        <taxon>Hexacorallia</taxon>
        <taxon>Actiniaria</taxon>
        <taxon>Edwardsiidae</taxon>
        <taxon>Nematostella</taxon>
    </lineage>
</organism>
<protein>
    <recommendedName>
        <fullName evidence="1">TRAPPC10/Trs130 N-terminal domain-containing protein</fullName>
    </recommendedName>
</protein>
<dbReference type="InterPro" id="IPR056913">
    <property type="entry name" value="TRAPPC10/Trs130_N"/>
</dbReference>
<dbReference type="InParanoid" id="A7S5C3"/>
<reference evidence="2 3" key="1">
    <citation type="journal article" date="2007" name="Science">
        <title>Sea anemone genome reveals ancestral eumetazoan gene repertoire and genomic organization.</title>
        <authorList>
            <person name="Putnam N.H."/>
            <person name="Srivastava M."/>
            <person name="Hellsten U."/>
            <person name="Dirks B."/>
            <person name="Chapman J."/>
            <person name="Salamov A."/>
            <person name="Terry A."/>
            <person name="Shapiro H."/>
            <person name="Lindquist E."/>
            <person name="Kapitonov V.V."/>
            <person name="Jurka J."/>
            <person name="Genikhovich G."/>
            <person name="Grigoriev I.V."/>
            <person name="Lucas S.M."/>
            <person name="Steele R.E."/>
            <person name="Finnerty J.R."/>
            <person name="Technau U."/>
            <person name="Martindale M.Q."/>
            <person name="Rokhsar D.S."/>
        </authorList>
    </citation>
    <scope>NUCLEOTIDE SEQUENCE [LARGE SCALE GENOMIC DNA]</scope>
    <source>
        <strain evidence="3">CH2 X CH6</strain>
    </source>
</reference>
<dbReference type="PANTHER" id="PTHR13251">
    <property type="entry name" value="EPILEPSY HOLOPROSENCEPHALY CANDIDATE 1/TMEM1"/>
    <property type="match status" value="1"/>
</dbReference>